<protein>
    <submittedName>
        <fullName evidence="1">Uncharacterized protein</fullName>
    </submittedName>
</protein>
<dbReference type="EMBL" id="AM746676">
    <property type="protein sequence ID" value="CAN98042.1"/>
    <property type="molecule type" value="Genomic_DNA"/>
</dbReference>
<dbReference type="STRING" id="448385.sce7872"/>
<organism evidence="1 2">
    <name type="scientific">Sorangium cellulosum (strain So ce56)</name>
    <name type="common">Polyangium cellulosum (strain So ce56)</name>
    <dbReference type="NCBI Taxonomy" id="448385"/>
    <lineage>
        <taxon>Bacteria</taxon>
        <taxon>Pseudomonadati</taxon>
        <taxon>Myxococcota</taxon>
        <taxon>Polyangia</taxon>
        <taxon>Polyangiales</taxon>
        <taxon>Polyangiaceae</taxon>
        <taxon>Sorangium</taxon>
    </lineage>
</organism>
<dbReference type="KEGG" id="scl:sce7872"/>
<proteinExistence type="predicted"/>
<sequence length="47" mass="5256">MIASALALEQDYGIGTTWAGSRDFAEKIAALILSRFCRKRVEVRNAR</sequence>
<gene>
    <name evidence="1" type="ordered locus">sce7872</name>
</gene>
<dbReference type="HOGENOM" id="CLU_3173280_0_0_7"/>
<dbReference type="AlphaFoldDB" id="A9FBR3"/>
<reference evidence="1 2" key="1">
    <citation type="journal article" date="2007" name="Nat. Biotechnol.">
        <title>Complete genome sequence of the myxobacterium Sorangium cellulosum.</title>
        <authorList>
            <person name="Schneiker S."/>
            <person name="Perlova O."/>
            <person name="Kaiser O."/>
            <person name="Gerth K."/>
            <person name="Alici A."/>
            <person name="Altmeyer M.O."/>
            <person name="Bartels D."/>
            <person name="Bekel T."/>
            <person name="Beyer S."/>
            <person name="Bode E."/>
            <person name="Bode H.B."/>
            <person name="Bolten C.J."/>
            <person name="Choudhuri J.V."/>
            <person name="Doss S."/>
            <person name="Elnakady Y.A."/>
            <person name="Frank B."/>
            <person name="Gaigalat L."/>
            <person name="Goesmann A."/>
            <person name="Groeger C."/>
            <person name="Gross F."/>
            <person name="Jelsbak L."/>
            <person name="Jelsbak L."/>
            <person name="Kalinowski J."/>
            <person name="Kegler C."/>
            <person name="Knauber T."/>
            <person name="Konietzny S."/>
            <person name="Kopp M."/>
            <person name="Krause L."/>
            <person name="Krug D."/>
            <person name="Linke B."/>
            <person name="Mahmud T."/>
            <person name="Martinez-Arias R."/>
            <person name="McHardy A.C."/>
            <person name="Merai M."/>
            <person name="Meyer F."/>
            <person name="Mormann S."/>
            <person name="Munoz-Dorado J."/>
            <person name="Perez J."/>
            <person name="Pradella S."/>
            <person name="Rachid S."/>
            <person name="Raddatz G."/>
            <person name="Rosenau F."/>
            <person name="Rueckert C."/>
            <person name="Sasse F."/>
            <person name="Scharfe M."/>
            <person name="Schuster S.C."/>
            <person name="Suen G."/>
            <person name="Treuner-Lange A."/>
            <person name="Velicer G.J."/>
            <person name="Vorholter F.-J."/>
            <person name="Weissman K.J."/>
            <person name="Welch R.D."/>
            <person name="Wenzel S.C."/>
            <person name="Whitworth D.E."/>
            <person name="Wilhelm S."/>
            <person name="Wittmann C."/>
            <person name="Bloecker H."/>
            <person name="Puehler A."/>
            <person name="Mueller R."/>
        </authorList>
    </citation>
    <scope>NUCLEOTIDE SEQUENCE [LARGE SCALE GENOMIC DNA]</scope>
    <source>
        <strain evidence="2">So ce56</strain>
    </source>
</reference>
<keyword evidence="2" id="KW-1185">Reference proteome</keyword>
<dbReference type="Proteomes" id="UP000002139">
    <property type="component" value="Chromosome"/>
</dbReference>
<evidence type="ECO:0000313" key="2">
    <source>
        <dbReference type="Proteomes" id="UP000002139"/>
    </source>
</evidence>
<evidence type="ECO:0000313" key="1">
    <source>
        <dbReference type="EMBL" id="CAN98042.1"/>
    </source>
</evidence>
<name>A9FBR3_SORC5</name>
<accession>A9FBR3</accession>